<dbReference type="GeneID" id="116287297"/>
<evidence type="ECO:0000256" key="1">
    <source>
        <dbReference type="ARBA" id="ARBA00022656"/>
    </source>
</evidence>
<sequence length="217" mass="24663">MKLLILVLCLCIAVAENSKLIDKLEKLYSSDSASDSQPPDIGILEKVDELDALMQDTKEPEPIASEKRRVTKKGYCFDGKTLADGPGNRGCAGKLCYDAMPAYCDREFENLNEKERTDLCKKYKEHYEQRCPFTCGFCKHRSPGLDCRRKYGVNECCWNGVRSLKPDKSDCMPCADIYPETCKEFFTNRNGLRCGSNSYHIRDFLDKSCPKLCGRCQ</sequence>
<dbReference type="OrthoDB" id="5945079at2759"/>
<proteinExistence type="predicted"/>
<keyword evidence="2" id="KW-1015">Disulfide bond</keyword>
<dbReference type="AlphaFoldDB" id="A0A6P8H2J9"/>
<organism evidence="5 6">
    <name type="scientific">Actinia tenebrosa</name>
    <name type="common">Australian red waratah sea anemone</name>
    <dbReference type="NCBI Taxonomy" id="6105"/>
    <lineage>
        <taxon>Eukaryota</taxon>
        <taxon>Metazoa</taxon>
        <taxon>Cnidaria</taxon>
        <taxon>Anthozoa</taxon>
        <taxon>Hexacorallia</taxon>
        <taxon>Actiniaria</taxon>
        <taxon>Actiniidae</taxon>
        <taxon>Actinia</taxon>
    </lineage>
</organism>
<evidence type="ECO:0000313" key="6">
    <source>
        <dbReference type="RefSeq" id="XP_031549823.1"/>
    </source>
</evidence>
<evidence type="ECO:0000259" key="4">
    <source>
        <dbReference type="PROSITE" id="PS51670"/>
    </source>
</evidence>
<evidence type="ECO:0000256" key="3">
    <source>
        <dbReference type="SAM" id="SignalP"/>
    </source>
</evidence>
<keyword evidence="5" id="KW-1185">Reference proteome</keyword>
<evidence type="ECO:0000256" key="2">
    <source>
        <dbReference type="PROSITE-ProRule" id="PRU01005"/>
    </source>
</evidence>
<protein>
    <submittedName>
        <fullName evidence="6">Uncharacterized protein LOC116287297</fullName>
    </submittedName>
</protein>
<dbReference type="GO" id="GO:0090729">
    <property type="term" value="F:toxin activity"/>
    <property type="evidence" value="ECO:0007669"/>
    <property type="project" value="UniProtKB-KW"/>
</dbReference>
<dbReference type="PROSITE" id="PS51670">
    <property type="entry name" value="SHKT"/>
    <property type="match status" value="1"/>
</dbReference>
<keyword evidence="1" id="KW-0800">Toxin</keyword>
<feature type="signal peptide" evidence="3">
    <location>
        <begin position="1"/>
        <end position="15"/>
    </location>
</feature>
<feature type="chain" id="PRO_5027907607" evidence="3">
    <location>
        <begin position="16"/>
        <end position="217"/>
    </location>
</feature>
<comment type="caution">
    <text evidence="2">Lacks conserved residue(s) required for the propagation of feature annotation.</text>
</comment>
<dbReference type="Proteomes" id="UP000515163">
    <property type="component" value="Unplaced"/>
</dbReference>
<dbReference type="RefSeq" id="XP_031549823.1">
    <property type="nucleotide sequence ID" value="XM_031693963.1"/>
</dbReference>
<evidence type="ECO:0000313" key="5">
    <source>
        <dbReference type="Proteomes" id="UP000515163"/>
    </source>
</evidence>
<dbReference type="KEGG" id="aten:116287297"/>
<gene>
    <name evidence="6" type="primary">LOC116287297</name>
</gene>
<dbReference type="InParanoid" id="A0A6P8H2J9"/>
<accession>A0A6P8H2J9</accession>
<keyword evidence="3" id="KW-0732">Signal</keyword>
<reference evidence="6" key="1">
    <citation type="submission" date="2025-08" db="UniProtKB">
        <authorList>
            <consortium name="RefSeq"/>
        </authorList>
    </citation>
    <scope>IDENTIFICATION</scope>
    <source>
        <tissue evidence="6">Tentacle</tissue>
    </source>
</reference>
<name>A0A6P8H2J9_ACTTE</name>
<dbReference type="InterPro" id="IPR003582">
    <property type="entry name" value="ShKT_dom"/>
</dbReference>
<feature type="disulfide bond" evidence="2">
    <location>
        <begin position="104"/>
        <end position="138"/>
    </location>
</feature>
<feature type="domain" description="ShKT" evidence="4">
    <location>
        <begin position="104"/>
        <end position="138"/>
    </location>
</feature>